<feature type="domain" description="RNase H type-1" evidence="1">
    <location>
        <begin position="8"/>
        <end position="56"/>
    </location>
</feature>
<gene>
    <name evidence="2" type="ORF">Gogos_008574</name>
</gene>
<dbReference type="GO" id="GO:0003676">
    <property type="term" value="F:nucleic acid binding"/>
    <property type="evidence" value="ECO:0007669"/>
    <property type="project" value="InterPro"/>
</dbReference>
<dbReference type="Pfam" id="PF13456">
    <property type="entry name" value="RVT_3"/>
    <property type="match status" value="1"/>
</dbReference>
<dbReference type="GO" id="GO:0004523">
    <property type="term" value="F:RNA-DNA hybrid ribonuclease activity"/>
    <property type="evidence" value="ECO:0007669"/>
    <property type="project" value="InterPro"/>
</dbReference>
<dbReference type="EMBL" id="JABEZY010000009">
    <property type="protein sequence ID" value="MBA0746026.1"/>
    <property type="molecule type" value="Genomic_DNA"/>
</dbReference>
<protein>
    <recommendedName>
        <fullName evidence="1">RNase H type-1 domain-containing protein</fullName>
    </recommendedName>
</protein>
<proteinExistence type="predicted"/>
<reference evidence="2 3" key="1">
    <citation type="journal article" date="2019" name="Genome Biol. Evol.">
        <title>Insights into the evolution of the New World diploid cottons (Gossypium, subgenus Houzingenia) based on genome sequencing.</title>
        <authorList>
            <person name="Grover C.E."/>
            <person name="Arick M.A. 2nd"/>
            <person name="Thrash A."/>
            <person name="Conover J.L."/>
            <person name="Sanders W.S."/>
            <person name="Peterson D.G."/>
            <person name="Frelichowski J.E."/>
            <person name="Scheffler J.A."/>
            <person name="Scheffler B.E."/>
            <person name="Wendel J.F."/>
        </authorList>
    </citation>
    <scope>NUCLEOTIDE SEQUENCE [LARGE SCALE GENOMIC DNA]</scope>
    <source>
        <strain evidence="2">5</strain>
        <tissue evidence="2">Leaf</tissue>
    </source>
</reference>
<evidence type="ECO:0000313" key="2">
    <source>
        <dbReference type="EMBL" id="MBA0746026.1"/>
    </source>
</evidence>
<evidence type="ECO:0000313" key="3">
    <source>
        <dbReference type="Proteomes" id="UP000593579"/>
    </source>
</evidence>
<dbReference type="InterPro" id="IPR002156">
    <property type="entry name" value="RNaseH_domain"/>
</dbReference>
<dbReference type="Proteomes" id="UP000593579">
    <property type="component" value="Unassembled WGS sequence"/>
</dbReference>
<name>A0A7J9CC94_GOSGO</name>
<accession>A0A7J9CC94</accession>
<sequence>MGNCPLFLCESWGILDGLSLLIERGYDKVLIQSDCFKVVIAIQANSLERYNSTLIRRIH</sequence>
<keyword evidence="3" id="KW-1185">Reference proteome</keyword>
<dbReference type="AlphaFoldDB" id="A0A7J9CC94"/>
<dbReference type="OrthoDB" id="1655459at2759"/>
<organism evidence="2 3">
    <name type="scientific">Gossypium gossypioides</name>
    <name type="common">Mexican cotton</name>
    <name type="synonym">Selera gossypioides</name>
    <dbReference type="NCBI Taxonomy" id="34282"/>
    <lineage>
        <taxon>Eukaryota</taxon>
        <taxon>Viridiplantae</taxon>
        <taxon>Streptophyta</taxon>
        <taxon>Embryophyta</taxon>
        <taxon>Tracheophyta</taxon>
        <taxon>Spermatophyta</taxon>
        <taxon>Magnoliopsida</taxon>
        <taxon>eudicotyledons</taxon>
        <taxon>Gunneridae</taxon>
        <taxon>Pentapetalae</taxon>
        <taxon>rosids</taxon>
        <taxon>malvids</taxon>
        <taxon>Malvales</taxon>
        <taxon>Malvaceae</taxon>
        <taxon>Malvoideae</taxon>
        <taxon>Gossypium</taxon>
    </lineage>
</organism>
<evidence type="ECO:0000259" key="1">
    <source>
        <dbReference type="Pfam" id="PF13456"/>
    </source>
</evidence>
<comment type="caution">
    <text evidence="2">The sequence shown here is derived from an EMBL/GenBank/DDBJ whole genome shotgun (WGS) entry which is preliminary data.</text>
</comment>